<feature type="domain" description="Helicase ATP-binding" evidence="10">
    <location>
        <begin position="335"/>
        <end position="527"/>
    </location>
</feature>
<dbReference type="GO" id="GO:0005524">
    <property type="term" value="F:ATP binding"/>
    <property type="evidence" value="ECO:0007669"/>
    <property type="project" value="UniProtKB-KW"/>
</dbReference>
<dbReference type="SUPFAM" id="SSF52540">
    <property type="entry name" value="P-loop containing nucleoside triphosphate hydrolases"/>
    <property type="match status" value="1"/>
</dbReference>
<protein>
    <submittedName>
        <fullName evidence="12">CRISPR-associated helicase cas3</fullName>
    </submittedName>
</protein>
<keyword evidence="9" id="KW-0051">Antiviral defense</keyword>
<name>A0A1R3SWB2_9BACT</name>
<evidence type="ECO:0000256" key="8">
    <source>
        <dbReference type="ARBA" id="ARBA00022840"/>
    </source>
</evidence>
<dbReference type="Pfam" id="PF18019">
    <property type="entry name" value="Cas3_HD"/>
    <property type="match status" value="1"/>
</dbReference>
<dbReference type="GO" id="GO:0004386">
    <property type="term" value="F:helicase activity"/>
    <property type="evidence" value="ECO:0007669"/>
    <property type="project" value="UniProtKB-KW"/>
</dbReference>
<comment type="similarity">
    <text evidence="2">In the central section; belongs to the CRISPR-associated helicase Cas3 family.</text>
</comment>
<dbReference type="GO" id="GO:0051607">
    <property type="term" value="P:defense response to virus"/>
    <property type="evidence" value="ECO:0007669"/>
    <property type="project" value="UniProtKB-KW"/>
</dbReference>
<keyword evidence="7" id="KW-0347">Helicase</keyword>
<dbReference type="Pfam" id="PF22590">
    <property type="entry name" value="Cas3-like_C_2"/>
    <property type="match status" value="1"/>
</dbReference>
<keyword evidence="4" id="KW-0479">Metal-binding</keyword>
<dbReference type="Gene3D" id="3.40.50.300">
    <property type="entry name" value="P-loop containing nucleotide triphosphate hydrolases"/>
    <property type="match status" value="2"/>
</dbReference>
<organism evidence="12 13">
    <name type="scientific">Proteiniphilum saccharofermentans</name>
    <dbReference type="NCBI Taxonomy" id="1642647"/>
    <lineage>
        <taxon>Bacteria</taxon>
        <taxon>Pseudomonadati</taxon>
        <taxon>Bacteroidota</taxon>
        <taxon>Bacteroidia</taxon>
        <taxon>Bacteroidales</taxon>
        <taxon>Dysgonomonadaceae</taxon>
        <taxon>Proteiniphilum</taxon>
    </lineage>
</organism>
<keyword evidence="5" id="KW-0547">Nucleotide-binding</keyword>
<dbReference type="Proteomes" id="UP000187464">
    <property type="component" value="Chromosome I"/>
</dbReference>
<dbReference type="NCBIfam" id="TIGR01596">
    <property type="entry name" value="cas3_HD"/>
    <property type="match status" value="1"/>
</dbReference>
<dbReference type="Gene3D" id="1.10.3210.30">
    <property type="match status" value="1"/>
</dbReference>
<comment type="similarity">
    <text evidence="1">In the N-terminal section; belongs to the CRISPR-associated nuclease Cas3-HD family.</text>
</comment>
<dbReference type="SMART" id="SM00487">
    <property type="entry name" value="DEXDc"/>
    <property type="match status" value="1"/>
</dbReference>
<dbReference type="GO" id="GO:0016787">
    <property type="term" value="F:hydrolase activity"/>
    <property type="evidence" value="ECO:0007669"/>
    <property type="project" value="UniProtKB-KW"/>
</dbReference>
<dbReference type="RefSeq" id="WP_083710989.1">
    <property type="nucleotide sequence ID" value="NZ_LT605205.1"/>
</dbReference>
<evidence type="ECO:0000256" key="6">
    <source>
        <dbReference type="ARBA" id="ARBA00022801"/>
    </source>
</evidence>
<proteinExistence type="inferred from homology"/>
<keyword evidence="8" id="KW-0067">ATP-binding</keyword>
<evidence type="ECO:0000256" key="1">
    <source>
        <dbReference type="ARBA" id="ARBA00006847"/>
    </source>
</evidence>
<keyword evidence="3" id="KW-0540">Nuclease</keyword>
<dbReference type="PROSITE" id="PS51643">
    <property type="entry name" value="HD_CAS3"/>
    <property type="match status" value="1"/>
</dbReference>
<evidence type="ECO:0000256" key="7">
    <source>
        <dbReference type="ARBA" id="ARBA00022806"/>
    </source>
</evidence>
<evidence type="ECO:0000256" key="5">
    <source>
        <dbReference type="ARBA" id="ARBA00022741"/>
    </source>
</evidence>
<dbReference type="InterPro" id="IPR027417">
    <property type="entry name" value="P-loop_NTPase"/>
</dbReference>
<evidence type="ECO:0000313" key="12">
    <source>
        <dbReference type="EMBL" id="SCD20573.1"/>
    </source>
</evidence>
<dbReference type="GO" id="GO:0004518">
    <property type="term" value="F:nuclease activity"/>
    <property type="evidence" value="ECO:0007669"/>
    <property type="project" value="UniProtKB-KW"/>
</dbReference>
<evidence type="ECO:0000256" key="2">
    <source>
        <dbReference type="ARBA" id="ARBA00009046"/>
    </source>
</evidence>
<dbReference type="Pfam" id="PF00270">
    <property type="entry name" value="DEAD"/>
    <property type="match status" value="1"/>
</dbReference>
<dbReference type="GO" id="GO:0046872">
    <property type="term" value="F:metal ion binding"/>
    <property type="evidence" value="ECO:0007669"/>
    <property type="project" value="UniProtKB-KW"/>
</dbReference>
<dbReference type="InterPro" id="IPR014001">
    <property type="entry name" value="Helicase_ATP-bd"/>
</dbReference>
<dbReference type="InterPro" id="IPR011545">
    <property type="entry name" value="DEAD/DEAH_box_helicase_dom"/>
</dbReference>
<dbReference type="KEGG" id="psac:PSM36_1755"/>
<gene>
    <name evidence="12" type="ORF">PSM36_1755</name>
</gene>
<dbReference type="GO" id="GO:0003676">
    <property type="term" value="F:nucleic acid binding"/>
    <property type="evidence" value="ECO:0007669"/>
    <property type="project" value="InterPro"/>
</dbReference>
<evidence type="ECO:0000259" key="11">
    <source>
        <dbReference type="PROSITE" id="PS51643"/>
    </source>
</evidence>
<reference evidence="12 13" key="1">
    <citation type="submission" date="2016-08" db="EMBL/GenBank/DDBJ databases">
        <authorList>
            <person name="Seilhamer J.J."/>
        </authorList>
    </citation>
    <scope>NUCLEOTIDE SEQUENCE [LARGE SCALE GENOMIC DNA]</scope>
    <source>
        <strain evidence="12">M3/6</strain>
    </source>
</reference>
<dbReference type="PROSITE" id="PS51192">
    <property type="entry name" value="HELICASE_ATP_BIND_1"/>
    <property type="match status" value="1"/>
</dbReference>
<dbReference type="AlphaFoldDB" id="A0A1R3SWB2"/>
<dbReference type="CDD" id="cd09641">
    <property type="entry name" value="Cas3''_I"/>
    <property type="match status" value="1"/>
</dbReference>
<sequence length="906" mass="105806">MPQYDCRFFEDLIPNCSCYFAHLPNENQVGRKPELLSEHSALVMLYARRMEVINNLEGIIERLIADAIPHGMVNKALLAEAIKKLFWQAIAFHDLGKLNHGFQFNRMKNHVDILRVKHSFENQHSVISVYLFLALFFQDFLAMEELTEEEQIFLTNVALYLSYPIFKHHSARIDKAQNETNWDNEDLFALKPFLTLFKHHLNDSDIEKYHNFFLANANFNFLFDRFNRNICTTENAFPLYALIKLNYSLLTASDYLATAHYMNDWVEMVTDFGLLTEDIQKNIIANAKILKSYNKEVYDAIGNNEPVNPDNYITQSNDNLNALRRCIAMEVVGNVRKNTGKRLFYIEAPTGGGKTNVSMLALAELLKTDQSIQKIFYVFPFTTLITQTYLSLVDTLGLMESEIAEIHSKAPIQKRTRERDINEDSDYKNYLDALFMNYPVTLLSHIRFFDVLKTNAKETNYLLHRFTNSVVIIDEIQSYSPKIWDKIVYFIVNYARYFNMRFIIMSATLPKIGDIIDRKELASDFVYLIADKNKYFQNPNFCNRVQFDYSLLEWDKPDKNNISNYLENLNIVVFEKSRDYAETNGKYPDSVFTIIEFIFKKTASDYYSISKATNEKINFFDEILLLSGTILEPRRRQIINKLKLGETRKKKILLVTTQVVEAGVDIDMDLGFKDKSIVDSEEQLAGRINRNVNKPACKLYIFDCNTEKTLYGGDDRYSLMKNIKDEYYEILEQKDFDRLYRIVIQKIKEKNHSEFIENIDDLFISMATLNFEEVDKSLKIIIQQNVSVFVPLEIDILLVGDKNIDTLNELEISYTDVLNGSEVWQRYSEMINGQNEDFVKSKILMKKFQSILSMFTFSIFPNGSDYELLKTYGEEKYGFLYLESFREIYSFESGINTDKLSNSNFI</sequence>
<dbReference type="NCBIfam" id="TIGR01587">
    <property type="entry name" value="cas3_core"/>
    <property type="match status" value="1"/>
</dbReference>
<dbReference type="InterPro" id="IPR054712">
    <property type="entry name" value="Cas3-like_dom"/>
</dbReference>
<keyword evidence="6" id="KW-0378">Hydrolase</keyword>
<dbReference type="STRING" id="1642647.PSM36_1755"/>
<evidence type="ECO:0000259" key="10">
    <source>
        <dbReference type="PROSITE" id="PS51192"/>
    </source>
</evidence>
<dbReference type="InterPro" id="IPR038257">
    <property type="entry name" value="CRISPR-assoc_Cas3_HD_sf"/>
</dbReference>
<feature type="domain" description="HD Cas3-type" evidence="11">
    <location>
        <begin position="29"/>
        <end position="256"/>
    </location>
</feature>
<accession>A0A1R3SWB2</accession>
<evidence type="ECO:0000256" key="4">
    <source>
        <dbReference type="ARBA" id="ARBA00022723"/>
    </source>
</evidence>
<dbReference type="EMBL" id="LT605205">
    <property type="protein sequence ID" value="SCD20573.1"/>
    <property type="molecule type" value="Genomic_DNA"/>
</dbReference>
<evidence type="ECO:0000256" key="9">
    <source>
        <dbReference type="ARBA" id="ARBA00023118"/>
    </source>
</evidence>
<evidence type="ECO:0000256" key="3">
    <source>
        <dbReference type="ARBA" id="ARBA00022722"/>
    </source>
</evidence>
<keyword evidence="13" id="KW-1185">Reference proteome</keyword>
<dbReference type="InterPro" id="IPR006483">
    <property type="entry name" value="CRISPR-assoc_Cas3_HD"/>
</dbReference>
<evidence type="ECO:0000313" key="13">
    <source>
        <dbReference type="Proteomes" id="UP000187464"/>
    </source>
</evidence>
<dbReference type="InterPro" id="IPR006474">
    <property type="entry name" value="Helicase_Cas3_CRISPR-ass_core"/>
</dbReference>